<protein>
    <recommendedName>
        <fullName evidence="2">DUF732 domain-containing protein</fullName>
    </recommendedName>
</protein>
<dbReference type="AlphaFoldDB" id="A0A7I7KTJ7"/>
<feature type="chain" id="PRO_5038841044" description="DUF732 domain-containing protein" evidence="1">
    <location>
        <begin position="20"/>
        <end position="115"/>
    </location>
</feature>
<dbReference type="RefSeq" id="WP_163775394.1">
    <property type="nucleotide sequence ID" value="NZ_AP022569.1"/>
</dbReference>
<dbReference type="EMBL" id="AP022569">
    <property type="protein sequence ID" value="BBX45036.1"/>
    <property type="molecule type" value="Genomic_DNA"/>
</dbReference>
<organism evidence="3 4">
    <name type="scientific">Mycobacterium cookii</name>
    <dbReference type="NCBI Taxonomy" id="1775"/>
    <lineage>
        <taxon>Bacteria</taxon>
        <taxon>Bacillati</taxon>
        <taxon>Actinomycetota</taxon>
        <taxon>Actinomycetes</taxon>
        <taxon>Mycobacteriales</taxon>
        <taxon>Mycobacteriaceae</taxon>
        <taxon>Mycobacterium</taxon>
    </lineage>
</organism>
<dbReference type="KEGG" id="mcoo:MCOO_10510"/>
<reference evidence="3 4" key="1">
    <citation type="journal article" date="2019" name="Emerg. Microbes Infect.">
        <title>Comprehensive subspecies identification of 175 nontuberculous mycobacteria species based on 7547 genomic profiles.</title>
        <authorList>
            <person name="Matsumoto Y."/>
            <person name="Kinjo T."/>
            <person name="Motooka D."/>
            <person name="Nabeya D."/>
            <person name="Jung N."/>
            <person name="Uechi K."/>
            <person name="Horii T."/>
            <person name="Iida T."/>
            <person name="Fujita J."/>
            <person name="Nakamura S."/>
        </authorList>
    </citation>
    <scope>NUCLEOTIDE SEQUENCE [LARGE SCALE GENOMIC DNA]</scope>
    <source>
        <strain evidence="3 4">JCM 12404</strain>
    </source>
</reference>
<keyword evidence="4" id="KW-1185">Reference proteome</keyword>
<evidence type="ECO:0000256" key="1">
    <source>
        <dbReference type="SAM" id="SignalP"/>
    </source>
</evidence>
<proteinExistence type="predicted"/>
<gene>
    <name evidence="3" type="ORF">MCOO_10510</name>
</gene>
<evidence type="ECO:0000313" key="4">
    <source>
        <dbReference type="Proteomes" id="UP000465866"/>
    </source>
</evidence>
<dbReference type="InterPro" id="IPR007969">
    <property type="entry name" value="DUF732"/>
</dbReference>
<evidence type="ECO:0000259" key="2">
    <source>
        <dbReference type="Pfam" id="PF05305"/>
    </source>
</evidence>
<feature type="domain" description="DUF732" evidence="2">
    <location>
        <begin position="35"/>
        <end position="103"/>
    </location>
</feature>
<dbReference type="Proteomes" id="UP000465866">
    <property type="component" value="Chromosome"/>
</dbReference>
<accession>A0A7I7KTJ7</accession>
<sequence>MIGKLLVGTLGAVISVSLAAPAGASPAPQPNAVPDFLAAARAAGITGADPAMLADGYSVCRQLWVLQAPGTEVAAGLVRDHPTLTSEQAGHFVMAAYNDLCPQPGTFDYWAYSTS</sequence>
<feature type="signal peptide" evidence="1">
    <location>
        <begin position="1"/>
        <end position="19"/>
    </location>
</feature>
<evidence type="ECO:0000313" key="3">
    <source>
        <dbReference type="EMBL" id="BBX45036.1"/>
    </source>
</evidence>
<dbReference type="Pfam" id="PF05305">
    <property type="entry name" value="DUF732"/>
    <property type="match status" value="1"/>
</dbReference>
<name>A0A7I7KTJ7_9MYCO</name>
<keyword evidence="1" id="KW-0732">Signal</keyword>